<comment type="caution">
    <text evidence="1">The sequence shown here is derived from an EMBL/GenBank/DDBJ whole genome shotgun (WGS) entry which is preliminary data.</text>
</comment>
<organism evidence="1 2">
    <name type="scientific">Gulo gulo</name>
    <name type="common">Wolverine</name>
    <name type="synonym">Gluton</name>
    <dbReference type="NCBI Taxonomy" id="48420"/>
    <lineage>
        <taxon>Eukaryota</taxon>
        <taxon>Metazoa</taxon>
        <taxon>Chordata</taxon>
        <taxon>Craniata</taxon>
        <taxon>Vertebrata</taxon>
        <taxon>Euteleostomi</taxon>
        <taxon>Mammalia</taxon>
        <taxon>Eutheria</taxon>
        <taxon>Laurasiatheria</taxon>
        <taxon>Carnivora</taxon>
        <taxon>Caniformia</taxon>
        <taxon>Musteloidea</taxon>
        <taxon>Mustelidae</taxon>
        <taxon>Guloninae</taxon>
        <taxon>Gulo</taxon>
    </lineage>
</organism>
<keyword evidence="2" id="KW-1185">Reference proteome</keyword>
<gene>
    <name evidence="1" type="ORF">BN2614_LOCUS1</name>
</gene>
<sequence length="75" mass="8247">MTVTALVENRKAQLIATVRGVNPSELLVFPPALRCEKRFPSALSRGGPGWASGPQEDLHHCCPHTEQLRRQRSSG</sequence>
<evidence type="ECO:0000313" key="1">
    <source>
        <dbReference type="EMBL" id="VCW66528.1"/>
    </source>
</evidence>
<name>A0A9X9PU71_GULGU</name>
<proteinExistence type="predicted"/>
<protein>
    <submittedName>
        <fullName evidence="1">Uncharacterized protein</fullName>
    </submittedName>
</protein>
<accession>A0A9X9PU71</accession>
<dbReference type="EMBL" id="CYRY02001879">
    <property type="protein sequence ID" value="VCW66528.1"/>
    <property type="molecule type" value="Genomic_DNA"/>
</dbReference>
<reference evidence="1 2" key="1">
    <citation type="submission" date="2018-10" db="EMBL/GenBank/DDBJ databases">
        <authorList>
            <person name="Ekblom R."/>
            <person name="Jareborg N."/>
        </authorList>
    </citation>
    <scope>NUCLEOTIDE SEQUENCE [LARGE SCALE GENOMIC DNA]</scope>
    <source>
        <tissue evidence="1">Muscle</tissue>
    </source>
</reference>
<evidence type="ECO:0000313" key="2">
    <source>
        <dbReference type="Proteomes" id="UP000269945"/>
    </source>
</evidence>
<dbReference type="Proteomes" id="UP000269945">
    <property type="component" value="Unassembled WGS sequence"/>
</dbReference>
<dbReference type="AlphaFoldDB" id="A0A9X9PU71"/>